<gene>
    <name evidence="1" type="ORF">GCM10022262_20000</name>
</gene>
<organism evidence="1 2">
    <name type="scientific">Georgenia daeguensis</name>
    <dbReference type="NCBI Taxonomy" id="908355"/>
    <lineage>
        <taxon>Bacteria</taxon>
        <taxon>Bacillati</taxon>
        <taxon>Actinomycetota</taxon>
        <taxon>Actinomycetes</taxon>
        <taxon>Micrococcales</taxon>
        <taxon>Bogoriellaceae</taxon>
        <taxon>Georgenia</taxon>
    </lineage>
</organism>
<dbReference type="Proteomes" id="UP001499841">
    <property type="component" value="Unassembled WGS sequence"/>
</dbReference>
<comment type="caution">
    <text evidence="1">The sequence shown here is derived from an EMBL/GenBank/DDBJ whole genome shotgun (WGS) entry which is preliminary data.</text>
</comment>
<keyword evidence="2" id="KW-1185">Reference proteome</keyword>
<name>A0ABP8EUV1_9MICO</name>
<protein>
    <submittedName>
        <fullName evidence="1">Uncharacterized protein</fullName>
    </submittedName>
</protein>
<sequence length="145" mass="14665">MVPAAQGPELVTPVLGERGGTGAVVRRELLQTVDGGRRGSPDLPVVLARAETARSICSRSSAGGRPTPRSCRSVNCVRTATMPHPMSTPTAAGITAPTVGITEPTVAPMPWCASGMSATCGSTNGMLAVRLACSSVSSSTSDAQE</sequence>
<dbReference type="EMBL" id="BAABBA010000008">
    <property type="protein sequence ID" value="GAA4287641.1"/>
    <property type="molecule type" value="Genomic_DNA"/>
</dbReference>
<evidence type="ECO:0000313" key="1">
    <source>
        <dbReference type="EMBL" id="GAA4287641.1"/>
    </source>
</evidence>
<evidence type="ECO:0000313" key="2">
    <source>
        <dbReference type="Proteomes" id="UP001499841"/>
    </source>
</evidence>
<reference evidence="2" key="1">
    <citation type="journal article" date="2019" name="Int. J. Syst. Evol. Microbiol.">
        <title>The Global Catalogue of Microorganisms (GCM) 10K type strain sequencing project: providing services to taxonomists for standard genome sequencing and annotation.</title>
        <authorList>
            <consortium name="The Broad Institute Genomics Platform"/>
            <consortium name="The Broad Institute Genome Sequencing Center for Infectious Disease"/>
            <person name="Wu L."/>
            <person name="Ma J."/>
        </authorList>
    </citation>
    <scope>NUCLEOTIDE SEQUENCE [LARGE SCALE GENOMIC DNA]</scope>
    <source>
        <strain evidence="2">JCM 17459</strain>
    </source>
</reference>
<proteinExistence type="predicted"/>
<accession>A0ABP8EUV1</accession>